<evidence type="ECO:0000313" key="1">
    <source>
        <dbReference type="EMBL" id="MDO3638105.1"/>
    </source>
</evidence>
<keyword evidence="2" id="KW-1185">Reference proteome</keyword>
<name>A0ABT8UJZ3_9MYCO</name>
<gene>
    <name evidence="1" type="ORF">Q2100_20375</name>
</gene>
<sequence length="81" mass="8886">VPARLPTDTDLDTAGPVRSLAYDRAWLFSRYVADRHGIAALRALYLRACGPGHPDVATAVRDTLGQSLPEVEAGWRAWQAR</sequence>
<organism evidence="1 2">
    <name type="scientific">Mycolicibacterium arseniciresistens</name>
    <dbReference type="NCBI Taxonomy" id="3062257"/>
    <lineage>
        <taxon>Bacteria</taxon>
        <taxon>Bacillati</taxon>
        <taxon>Actinomycetota</taxon>
        <taxon>Actinomycetes</taxon>
        <taxon>Mycobacteriales</taxon>
        <taxon>Mycobacteriaceae</taxon>
        <taxon>Mycolicibacterium</taxon>
    </lineage>
</organism>
<evidence type="ECO:0000313" key="2">
    <source>
        <dbReference type="Proteomes" id="UP001168823"/>
    </source>
</evidence>
<feature type="non-terminal residue" evidence="1">
    <location>
        <position position="1"/>
    </location>
</feature>
<dbReference type="Proteomes" id="UP001168823">
    <property type="component" value="Unassembled WGS sequence"/>
</dbReference>
<accession>A0ABT8UJZ3</accession>
<dbReference type="EMBL" id="JAUMSQ010000180">
    <property type="protein sequence ID" value="MDO3638105.1"/>
    <property type="molecule type" value="Genomic_DNA"/>
</dbReference>
<protein>
    <submittedName>
        <fullName evidence="1">Peptidase</fullName>
    </submittedName>
</protein>
<proteinExistence type="predicted"/>
<reference evidence="1" key="1">
    <citation type="submission" date="2023-07" db="EMBL/GenBank/DDBJ databases">
        <title>Mycolicibacterium sp. nov., a novel bacterial species.</title>
        <authorList>
            <person name="Cao Y."/>
        </authorList>
    </citation>
    <scope>NUCLEOTIDE SEQUENCE</scope>
    <source>
        <strain evidence="1">KC 300</strain>
    </source>
</reference>
<comment type="caution">
    <text evidence="1">The sequence shown here is derived from an EMBL/GenBank/DDBJ whole genome shotgun (WGS) entry which is preliminary data.</text>
</comment>